<dbReference type="InterPro" id="IPR001091">
    <property type="entry name" value="RM_Methyltransferase"/>
</dbReference>
<dbReference type="InterPro" id="IPR002052">
    <property type="entry name" value="DNA_methylase_N6_adenine_CS"/>
</dbReference>
<name>A0A2W4QTK4_9GAMM</name>
<dbReference type="SUPFAM" id="SSF53335">
    <property type="entry name" value="S-adenosyl-L-methionine-dependent methyltransferases"/>
    <property type="match status" value="1"/>
</dbReference>
<sequence>RGKVKLIYIDPPFDSGADYVRKVNLRGTASAKLDGEDYSLGEQVQYTDIWANDNYLQFMYERFILLKELLSKDGSIFVHCDNRKMHHLRCLLEEVFGADSFRNEIVWIHQIMGGAHDKRFPKAHETIFWFAADEIKLQSQDSNVRVPFGEYVKNTMQQDDDGRWYYERRRMSRKATTEEAASKAHTRTYVDDPSKGTVATDVWGNMLSYQETSDEREGLDLYPTQKTTRLLTRIISAASTTGDIVLDCFMGSGVVAKVAQQLGRRWIGCDINKGAIQTTAKRLQTIIKEQIATTANDRQTSLIEDDEHTPVKPAQLSFSVWRVNDYDLHIQHNEAVELVAEHLGIQRIKSEGFFDGTRGKYWVKIIPFNHPLTPLDLDSIRSELSNRPSEERDVQVVTLGMELAAKAWVEQHNRNRPINRFHVIELRTDKKYGGIIKHEPAFADVSVSRGTRHGEACLIVEIVDVVSPSIVQRLNLDTSLFRAQIPEWRAVVDCVLIDTAYDGEVFNICLSDVPERKQDLCQGRYELPAPPLGSRVAVKIIDMLGEEIVVVSQI</sequence>
<evidence type="ECO:0000313" key="5">
    <source>
        <dbReference type="EMBL" id="PZN74813.1"/>
    </source>
</evidence>
<reference evidence="5 6" key="1">
    <citation type="journal article" date="2018" name="Aquat. Microb. Ecol.">
        <title>Gammaproteobacterial methanotrophs dominate.</title>
        <authorList>
            <person name="Rissanen A.J."/>
            <person name="Saarenheimo J."/>
            <person name="Tiirola M."/>
            <person name="Peura S."/>
            <person name="Aalto S.L."/>
            <person name="Karvinen A."/>
            <person name="Nykanen H."/>
        </authorList>
    </citation>
    <scope>NUCLEOTIDE SEQUENCE [LARGE SCALE GENOMIC DNA]</scope>
    <source>
        <strain evidence="5">AMbin10</strain>
    </source>
</reference>
<evidence type="ECO:0000256" key="2">
    <source>
        <dbReference type="ARBA" id="ARBA00022603"/>
    </source>
</evidence>
<evidence type="ECO:0000313" key="6">
    <source>
        <dbReference type="Proteomes" id="UP000249396"/>
    </source>
</evidence>
<accession>A0A2W4QTK4</accession>
<dbReference type="GO" id="GO:0003677">
    <property type="term" value="F:DNA binding"/>
    <property type="evidence" value="ECO:0007669"/>
    <property type="project" value="InterPro"/>
</dbReference>
<evidence type="ECO:0000256" key="3">
    <source>
        <dbReference type="ARBA" id="ARBA00022679"/>
    </source>
</evidence>
<feature type="domain" description="DNA methylase N-4/N-6" evidence="4">
    <location>
        <begin position="4"/>
        <end position="279"/>
    </location>
</feature>
<dbReference type="InterPro" id="IPR029063">
    <property type="entry name" value="SAM-dependent_MTases_sf"/>
</dbReference>
<feature type="non-terminal residue" evidence="5">
    <location>
        <position position="1"/>
    </location>
</feature>
<dbReference type="EMBL" id="QJPH01000412">
    <property type="protein sequence ID" value="PZN74813.1"/>
    <property type="molecule type" value="Genomic_DNA"/>
</dbReference>
<dbReference type="Pfam" id="PF01555">
    <property type="entry name" value="N6_N4_Mtase"/>
    <property type="match status" value="1"/>
</dbReference>
<keyword evidence="5" id="KW-0540">Nuclease</keyword>
<organism evidence="5 6">
    <name type="scientific">Candidatus Methylumidiphilus alinenensis</name>
    <dbReference type="NCBI Taxonomy" id="2202197"/>
    <lineage>
        <taxon>Bacteria</taxon>
        <taxon>Pseudomonadati</taxon>
        <taxon>Pseudomonadota</taxon>
        <taxon>Gammaproteobacteria</taxon>
        <taxon>Methylococcales</taxon>
        <taxon>Candidatus Methylumidiphilus</taxon>
    </lineage>
</organism>
<dbReference type="PRINTS" id="PR00508">
    <property type="entry name" value="S21N4MTFRASE"/>
</dbReference>
<keyword evidence="3" id="KW-0808">Transferase</keyword>
<keyword evidence="5" id="KW-0255">Endonuclease</keyword>
<dbReference type="GO" id="GO:0004519">
    <property type="term" value="F:endonuclease activity"/>
    <property type="evidence" value="ECO:0007669"/>
    <property type="project" value="UniProtKB-KW"/>
</dbReference>
<comment type="similarity">
    <text evidence="1">Belongs to the N(4)/N(6)-methyltransferase family.</text>
</comment>
<dbReference type="AlphaFoldDB" id="A0A2W4QTK4"/>
<dbReference type="Proteomes" id="UP000249396">
    <property type="component" value="Unassembled WGS sequence"/>
</dbReference>
<evidence type="ECO:0000259" key="4">
    <source>
        <dbReference type="Pfam" id="PF01555"/>
    </source>
</evidence>
<proteinExistence type="inferred from homology"/>
<dbReference type="Gene3D" id="3.40.50.150">
    <property type="entry name" value="Vaccinia Virus protein VP39"/>
    <property type="match status" value="1"/>
</dbReference>
<dbReference type="GO" id="GO:0032259">
    <property type="term" value="P:methylation"/>
    <property type="evidence" value="ECO:0007669"/>
    <property type="project" value="UniProtKB-KW"/>
</dbReference>
<evidence type="ECO:0000256" key="1">
    <source>
        <dbReference type="ARBA" id="ARBA00006594"/>
    </source>
</evidence>
<dbReference type="GO" id="GO:0008170">
    <property type="term" value="F:N-methyltransferase activity"/>
    <property type="evidence" value="ECO:0007669"/>
    <property type="project" value="InterPro"/>
</dbReference>
<protein>
    <submittedName>
        <fullName evidence="5">Restriction endonuclease subunit M</fullName>
    </submittedName>
</protein>
<comment type="caution">
    <text evidence="5">The sequence shown here is derived from an EMBL/GenBank/DDBJ whole genome shotgun (WGS) entry which is preliminary data.</text>
</comment>
<dbReference type="PROSITE" id="PS00092">
    <property type="entry name" value="N6_MTASE"/>
    <property type="match status" value="1"/>
</dbReference>
<keyword evidence="2" id="KW-0489">Methyltransferase</keyword>
<gene>
    <name evidence="5" type="ORF">DM484_20205</name>
</gene>
<dbReference type="InterPro" id="IPR002941">
    <property type="entry name" value="DNA_methylase_N4/N6"/>
</dbReference>
<keyword evidence="5" id="KW-0378">Hydrolase</keyword>